<proteinExistence type="predicted"/>
<evidence type="ECO:0000313" key="1">
    <source>
        <dbReference type="EMBL" id="KAI0054403.1"/>
    </source>
</evidence>
<sequence length="492" mass="55496">MYSNSTRVFDDTPTHALDRTASVTPISVVEGASGSSFRVEDDSSERHFVGHERAGTPIQSGIKGVSEALRYTEEGTLPISQQLKREERNELLADASWAMKKPRHDFNCPECTMQVWFNEVKLMDHMCSRHVHAIEITDASQKALRILPDDCFLAGFLDLIRAQSAKMSDSSTHNDGRITQLDGDPKVRPMRSTVKIASSAKITDEMNWDEQKLRDRTPAGCFTYSREGTSTLHMQRNESTLYVESEEVGVVSGHSMTNTVNRRRFSFHSHPGRIREEGLVIRENRRFAQRLRQEAPKTGTADRPTFKTASTHRQGNELEWAHHVDVLAYGGIGTGREANASEQKEATSSKPSVSHDDHAQGRSQHTVPPRQSETSTLPTRQIRLIRFSQDAPQGSTGWFKASGPFVCTKPPDGLKGIQPSDLYLHYNTATNLTSIWLFSDKHDWVSVEVGHRHPEFKGRYLYICKLGKPNWVTSRSFSTMNSRARREMVDQV</sequence>
<reference evidence="1" key="1">
    <citation type="submission" date="2021-03" db="EMBL/GenBank/DDBJ databases">
        <authorList>
            <consortium name="DOE Joint Genome Institute"/>
            <person name="Ahrendt S."/>
            <person name="Looney B.P."/>
            <person name="Miyauchi S."/>
            <person name="Morin E."/>
            <person name="Drula E."/>
            <person name="Courty P.E."/>
            <person name="Chicoki N."/>
            <person name="Fauchery L."/>
            <person name="Kohler A."/>
            <person name="Kuo A."/>
            <person name="Labutti K."/>
            <person name="Pangilinan J."/>
            <person name="Lipzen A."/>
            <person name="Riley R."/>
            <person name="Andreopoulos W."/>
            <person name="He G."/>
            <person name="Johnson J."/>
            <person name="Barry K.W."/>
            <person name="Grigoriev I.V."/>
            <person name="Nagy L."/>
            <person name="Hibbett D."/>
            <person name="Henrissat B."/>
            <person name="Matheny P.B."/>
            <person name="Labbe J."/>
            <person name="Martin F."/>
        </authorList>
    </citation>
    <scope>NUCLEOTIDE SEQUENCE</scope>
    <source>
        <strain evidence="1">HHB10654</strain>
    </source>
</reference>
<reference evidence="1" key="2">
    <citation type="journal article" date="2022" name="New Phytol.">
        <title>Evolutionary transition to the ectomycorrhizal habit in the genomes of a hyperdiverse lineage of mushroom-forming fungi.</title>
        <authorList>
            <person name="Looney B."/>
            <person name="Miyauchi S."/>
            <person name="Morin E."/>
            <person name="Drula E."/>
            <person name="Courty P.E."/>
            <person name="Kohler A."/>
            <person name="Kuo A."/>
            <person name="LaButti K."/>
            <person name="Pangilinan J."/>
            <person name="Lipzen A."/>
            <person name="Riley R."/>
            <person name="Andreopoulos W."/>
            <person name="He G."/>
            <person name="Johnson J."/>
            <person name="Nolan M."/>
            <person name="Tritt A."/>
            <person name="Barry K.W."/>
            <person name="Grigoriev I.V."/>
            <person name="Nagy L.G."/>
            <person name="Hibbett D."/>
            <person name="Henrissat B."/>
            <person name="Matheny P.B."/>
            <person name="Labbe J."/>
            <person name="Martin F.M."/>
        </authorList>
    </citation>
    <scope>NUCLEOTIDE SEQUENCE</scope>
    <source>
        <strain evidence="1">HHB10654</strain>
    </source>
</reference>
<dbReference type="EMBL" id="MU277453">
    <property type="protein sequence ID" value="KAI0054403.1"/>
    <property type="molecule type" value="Genomic_DNA"/>
</dbReference>
<gene>
    <name evidence="1" type="ORF">BV25DRAFT_1843684</name>
</gene>
<protein>
    <submittedName>
        <fullName evidence="1">Uncharacterized protein</fullName>
    </submittedName>
</protein>
<dbReference type="Proteomes" id="UP000814140">
    <property type="component" value="Unassembled WGS sequence"/>
</dbReference>
<evidence type="ECO:0000313" key="2">
    <source>
        <dbReference type="Proteomes" id="UP000814140"/>
    </source>
</evidence>
<accession>A0ACB8SD70</accession>
<organism evidence="1 2">
    <name type="scientific">Artomyces pyxidatus</name>
    <dbReference type="NCBI Taxonomy" id="48021"/>
    <lineage>
        <taxon>Eukaryota</taxon>
        <taxon>Fungi</taxon>
        <taxon>Dikarya</taxon>
        <taxon>Basidiomycota</taxon>
        <taxon>Agaricomycotina</taxon>
        <taxon>Agaricomycetes</taxon>
        <taxon>Russulales</taxon>
        <taxon>Auriscalpiaceae</taxon>
        <taxon>Artomyces</taxon>
    </lineage>
</organism>
<comment type="caution">
    <text evidence="1">The sequence shown here is derived from an EMBL/GenBank/DDBJ whole genome shotgun (WGS) entry which is preliminary data.</text>
</comment>
<name>A0ACB8SD70_9AGAM</name>
<keyword evidence="2" id="KW-1185">Reference proteome</keyword>